<keyword evidence="2" id="KW-1185">Reference proteome</keyword>
<dbReference type="Proteomes" id="UP001189429">
    <property type="component" value="Unassembled WGS sequence"/>
</dbReference>
<protein>
    <submittedName>
        <fullName evidence="1">Uncharacterized protein</fullName>
    </submittedName>
</protein>
<gene>
    <name evidence="1" type="ORF">PCOR1329_LOCUS4208</name>
</gene>
<organism evidence="1 2">
    <name type="scientific">Prorocentrum cordatum</name>
    <dbReference type="NCBI Taxonomy" id="2364126"/>
    <lineage>
        <taxon>Eukaryota</taxon>
        <taxon>Sar</taxon>
        <taxon>Alveolata</taxon>
        <taxon>Dinophyceae</taxon>
        <taxon>Prorocentrales</taxon>
        <taxon>Prorocentraceae</taxon>
        <taxon>Prorocentrum</taxon>
    </lineage>
</organism>
<comment type="caution">
    <text evidence="1">The sequence shown here is derived from an EMBL/GenBank/DDBJ whole genome shotgun (WGS) entry which is preliminary data.</text>
</comment>
<evidence type="ECO:0000313" key="2">
    <source>
        <dbReference type="Proteomes" id="UP001189429"/>
    </source>
</evidence>
<dbReference type="EMBL" id="CAUYUJ010001092">
    <property type="protein sequence ID" value="CAK0794128.1"/>
    <property type="molecule type" value="Genomic_DNA"/>
</dbReference>
<sequence>EEPLDAVVQTPLQYQLPQFAEFEIEVNFRPIAVFNSRSLGATLLASLSTSSGSHVAPYRLSPASPIDPPLSSLLRCPEHGQGRQRAPLRRILSALWHLPQSAELEVEAAFRPPGLTGQPSPVWRRAPGFAQHLAALPPRVCRCRDSGHFGFGSPSEGHRD</sequence>
<reference evidence="1" key="1">
    <citation type="submission" date="2023-10" db="EMBL/GenBank/DDBJ databases">
        <authorList>
            <person name="Chen Y."/>
            <person name="Shah S."/>
            <person name="Dougan E. K."/>
            <person name="Thang M."/>
            <person name="Chan C."/>
        </authorList>
    </citation>
    <scope>NUCLEOTIDE SEQUENCE [LARGE SCALE GENOMIC DNA]</scope>
</reference>
<proteinExistence type="predicted"/>
<feature type="non-terminal residue" evidence="1">
    <location>
        <position position="1"/>
    </location>
</feature>
<evidence type="ECO:0000313" key="1">
    <source>
        <dbReference type="EMBL" id="CAK0794128.1"/>
    </source>
</evidence>
<name>A0ABN9PM43_9DINO</name>
<accession>A0ABN9PM43</accession>